<accession>A0A8E0RL43</accession>
<sequence length="100" mass="10673">MTSTRSTLVVQCVQIGLVGLNQVECAVSGAQYSDPRPTRHVYVLCPGGERPMLLTNGEVVGIAVGSAMAFILLFAGCLIIRGSRKESPLPFNAHFLGQRV</sequence>
<evidence type="ECO:0000313" key="3">
    <source>
        <dbReference type="Proteomes" id="UP000728185"/>
    </source>
</evidence>
<protein>
    <submittedName>
        <fullName evidence="2">Uncharacterized protein</fullName>
    </submittedName>
</protein>
<dbReference type="EMBL" id="LUCM01011060">
    <property type="protein sequence ID" value="KAA0184502.1"/>
    <property type="molecule type" value="Genomic_DNA"/>
</dbReference>
<proteinExistence type="predicted"/>
<keyword evidence="3" id="KW-1185">Reference proteome</keyword>
<organism evidence="2 3">
    <name type="scientific">Fasciolopsis buskii</name>
    <dbReference type="NCBI Taxonomy" id="27845"/>
    <lineage>
        <taxon>Eukaryota</taxon>
        <taxon>Metazoa</taxon>
        <taxon>Spiralia</taxon>
        <taxon>Lophotrochozoa</taxon>
        <taxon>Platyhelminthes</taxon>
        <taxon>Trematoda</taxon>
        <taxon>Digenea</taxon>
        <taxon>Plagiorchiida</taxon>
        <taxon>Echinostomata</taxon>
        <taxon>Echinostomatoidea</taxon>
        <taxon>Fasciolidae</taxon>
        <taxon>Fasciolopsis</taxon>
    </lineage>
</organism>
<dbReference type="AlphaFoldDB" id="A0A8E0RL43"/>
<keyword evidence="1" id="KW-1133">Transmembrane helix</keyword>
<keyword evidence="1" id="KW-0812">Transmembrane</keyword>
<keyword evidence="1" id="KW-0472">Membrane</keyword>
<gene>
    <name evidence="2" type="ORF">FBUS_02907</name>
</gene>
<feature type="transmembrane region" description="Helical" evidence="1">
    <location>
        <begin position="59"/>
        <end position="80"/>
    </location>
</feature>
<dbReference type="Proteomes" id="UP000728185">
    <property type="component" value="Unassembled WGS sequence"/>
</dbReference>
<evidence type="ECO:0000313" key="2">
    <source>
        <dbReference type="EMBL" id="KAA0184502.1"/>
    </source>
</evidence>
<dbReference type="OrthoDB" id="6268551at2759"/>
<evidence type="ECO:0000256" key="1">
    <source>
        <dbReference type="SAM" id="Phobius"/>
    </source>
</evidence>
<name>A0A8E0RL43_9TREM</name>
<reference evidence="2" key="1">
    <citation type="submission" date="2019-05" db="EMBL/GenBank/DDBJ databases">
        <title>Annotation for the trematode Fasciolopsis buski.</title>
        <authorList>
            <person name="Choi Y.-J."/>
        </authorList>
    </citation>
    <scope>NUCLEOTIDE SEQUENCE</scope>
    <source>
        <strain evidence="2">HT</strain>
        <tissue evidence="2">Whole worm</tissue>
    </source>
</reference>
<comment type="caution">
    <text evidence="2">The sequence shown here is derived from an EMBL/GenBank/DDBJ whole genome shotgun (WGS) entry which is preliminary data.</text>
</comment>